<dbReference type="EMBL" id="VFPM01000003">
    <property type="protein sequence ID" value="TQM57807.1"/>
    <property type="molecule type" value="Genomic_DNA"/>
</dbReference>
<keyword evidence="4 7" id="KW-1133">Transmembrane helix</keyword>
<protein>
    <submittedName>
        <fullName evidence="8">Membrane protein</fullName>
    </submittedName>
</protein>
<sequence length="358" mass="38447">MTVRERFQAALERVPGGMTAARLTLRTVDVCLDYRVTGLAAEAAFFMLLSLPPLVLGLFGGLGYVSAWIGPDAVARVVAEIQTYAAQFLTEASITELLVPTVQDVLSRGRPELVSVGFLLSLWSGSRALNVFIDTVSIMYGQKDVRGIIQLRALSLSLYTVGTVAGIVLLPIVLLGPSIISAWLPPQLDFLRYLYWPAVLVVSVLALTSLYHVSTPRRGPWVRDIPGAVLAMTIWLAASYVVRVSLEASLGGSTIYGPLSAPIVLLIWLYALAIAILIGSGLNAATRTIWPVVLSDGASSAVHWHPWSERAVLQVAIEDELADAERQLGEHGGQGSEGRSGDAPQTGEAALRSHRQDD</sequence>
<comment type="caution">
    <text evidence="8">The sequence shown here is derived from an EMBL/GenBank/DDBJ whole genome shotgun (WGS) entry which is preliminary data.</text>
</comment>
<reference evidence="8 9" key="1">
    <citation type="submission" date="2019-06" db="EMBL/GenBank/DDBJ databases">
        <title>Genome sequencing of plant associated microbes to promote plant fitness in Sorghum bicolor and Oryza sativa.</title>
        <authorList>
            <person name="Coleman-Derr D."/>
        </authorList>
    </citation>
    <scope>NUCLEOTIDE SEQUENCE [LARGE SCALE GENOMIC DNA]</scope>
    <source>
        <strain evidence="8 9">KV-663</strain>
    </source>
</reference>
<keyword evidence="3 7" id="KW-0812">Transmembrane</keyword>
<feature type="transmembrane region" description="Helical" evidence="7">
    <location>
        <begin position="194"/>
        <end position="213"/>
    </location>
</feature>
<evidence type="ECO:0000256" key="5">
    <source>
        <dbReference type="ARBA" id="ARBA00023136"/>
    </source>
</evidence>
<evidence type="ECO:0000313" key="9">
    <source>
        <dbReference type="Proteomes" id="UP000316747"/>
    </source>
</evidence>
<dbReference type="Pfam" id="PF03631">
    <property type="entry name" value="Virul_fac_BrkB"/>
    <property type="match status" value="1"/>
</dbReference>
<organism evidence="8 9">
    <name type="scientific">Humibacillus xanthopallidus</name>
    <dbReference type="NCBI Taxonomy" id="412689"/>
    <lineage>
        <taxon>Bacteria</taxon>
        <taxon>Bacillati</taxon>
        <taxon>Actinomycetota</taxon>
        <taxon>Actinomycetes</taxon>
        <taxon>Micrococcales</taxon>
        <taxon>Intrasporangiaceae</taxon>
        <taxon>Humibacillus</taxon>
    </lineage>
</organism>
<keyword evidence="5 7" id="KW-0472">Membrane</keyword>
<dbReference type="PANTHER" id="PTHR30213:SF0">
    <property type="entry name" value="UPF0761 MEMBRANE PROTEIN YIHY"/>
    <property type="match status" value="1"/>
</dbReference>
<feature type="transmembrane region" description="Helical" evidence="7">
    <location>
        <begin position="113"/>
        <end position="133"/>
    </location>
</feature>
<feature type="transmembrane region" description="Helical" evidence="7">
    <location>
        <begin position="153"/>
        <end position="174"/>
    </location>
</feature>
<evidence type="ECO:0000256" key="6">
    <source>
        <dbReference type="SAM" id="MobiDB-lite"/>
    </source>
</evidence>
<feature type="transmembrane region" description="Helical" evidence="7">
    <location>
        <begin position="44"/>
        <end position="69"/>
    </location>
</feature>
<name>A0A543HHP5_9MICO</name>
<evidence type="ECO:0000256" key="7">
    <source>
        <dbReference type="SAM" id="Phobius"/>
    </source>
</evidence>
<dbReference type="AlphaFoldDB" id="A0A543HHP5"/>
<dbReference type="RefSeq" id="WP_141845225.1">
    <property type="nucleotide sequence ID" value="NZ_VFPM01000003.1"/>
</dbReference>
<dbReference type="PANTHER" id="PTHR30213">
    <property type="entry name" value="INNER MEMBRANE PROTEIN YHJD"/>
    <property type="match status" value="1"/>
</dbReference>
<keyword evidence="9" id="KW-1185">Reference proteome</keyword>
<comment type="subcellular location">
    <subcellularLocation>
        <location evidence="1">Cell membrane</location>
        <topology evidence="1">Multi-pass membrane protein</topology>
    </subcellularLocation>
</comment>
<gene>
    <name evidence="8" type="ORF">FBY41_3139</name>
</gene>
<dbReference type="OrthoDB" id="3209118at2"/>
<proteinExistence type="predicted"/>
<evidence type="ECO:0000256" key="3">
    <source>
        <dbReference type="ARBA" id="ARBA00022692"/>
    </source>
</evidence>
<evidence type="ECO:0000256" key="4">
    <source>
        <dbReference type="ARBA" id="ARBA00022989"/>
    </source>
</evidence>
<evidence type="ECO:0000256" key="1">
    <source>
        <dbReference type="ARBA" id="ARBA00004651"/>
    </source>
</evidence>
<dbReference type="Proteomes" id="UP000316747">
    <property type="component" value="Unassembled WGS sequence"/>
</dbReference>
<evidence type="ECO:0000313" key="8">
    <source>
        <dbReference type="EMBL" id="TQM57807.1"/>
    </source>
</evidence>
<dbReference type="GO" id="GO:0005886">
    <property type="term" value="C:plasma membrane"/>
    <property type="evidence" value="ECO:0007669"/>
    <property type="project" value="UniProtKB-SubCell"/>
</dbReference>
<feature type="transmembrane region" description="Helical" evidence="7">
    <location>
        <begin position="225"/>
        <end position="243"/>
    </location>
</feature>
<accession>A0A543HHP5</accession>
<feature type="transmembrane region" description="Helical" evidence="7">
    <location>
        <begin position="255"/>
        <end position="278"/>
    </location>
</feature>
<dbReference type="InterPro" id="IPR017039">
    <property type="entry name" value="Virul_fac_BrkB"/>
</dbReference>
<feature type="region of interest" description="Disordered" evidence="6">
    <location>
        <begin position="326"/>
        <end position="358"/>
    </location>
</feature>
<keyword evidence="2" id="KW-1003">Cell membrane</keyword>
<evidence type="ECO:0000256" key="2">
    <source>
        <dbReference type="ARBA" id="ARBA00022475"/>
    </source>
</evidence>